<evidence type="ECO:0000256" key="6">
    <source>
        <dbReference type="ARBA" id="ARBA00047942"/>
    </source>
</evidence>
<dbReference type="PANTHER" id="PTHR33841">
    <property type="entry name" value="DNA METHYLTRANSFERASE YEEA-RELATED"/>
    <property type="match status" value="1"/>
</dbReference>
<gene>
    <name evidence="9" type="ORF">CSW08_14005</name>
</gene>
<proteinExistence type="inferred from homology"/>
<feature type="domain" description="Type II methyltransferase M.TaqI-like" evidence="7">
    <location>
        <begin position="85"/>
        <end position="198"/>
    </location>
</feature>
<keyword evidence="9" id="KW-0540">Nuclease</keyword>
<dbReference type="Pfam" id="PF22837">
    <property type="entry name" value="M_Eco57I_C"/>
    <property type="match status" value="1"/>
</dbReference>
<dbReference type="Proteomes" id="UP000233435">
    <property type="component" value="Unassembled WGS sequence"/>
</dbReference>
<reference evidence="9 10" key="1">
    <citation type="submission" date="2017-12" db="EMBL/GenBank/DDBJ databases">
        <title>Confluentibacter flavum sp. nov., isolated from the saline lake.</title>
        <authorList>
            <person name="Yu L."/>
        </authorList>
    </citation>
    <scope>NUCLEOTIDE SEQUENCE [LARGE SCALE GENOMIC DNA]</scope>
    <source>
        <strain evidence="9 10">3B</strain>
    </source>
</reference>
<keyword evidence="10" id="KW-1185">Reference proteome</keyword>
<evidence type="ECO:0000259" key="7">
    <source>
        <dbReference type="Pfam" id="PF07669"/>
    </source>
</evidence>
<keyword evidence="4" id="KW-0808">Transferase</keyword>
<dbReference type="EMBL" id="PJEO01000051">
    <property type="protein sequence ID" value="PKQ44212.1"/>
    <property type="molecule type" value="Genomic_DNA"/>
</dbReference>
<comment type="caution">
    <text evidence="9">The sequence shown here is derived from an EMBL/GenBank/DDBJ whole genome shotgun (WGS) entry which is preliminary data.</text>
</comment>
<dbReference type="CDD" id="cd02440">
    <property type="entry name" value="AdoMet_MTases"/>
    <property type="match status" value="1"/>
</dbReference>
<evidence type="ECO:0000256" key="1">
    <source>
        <dbReference type="ARBA" id="ARBA00006594"/>
    </source>
</evidence>
<dbReference type="EC" id="2.1.1.72" evidence="2"/>
<keyword evidence="9" id="KW-0255">Endonuclease</keyword>
<evidence type="ECO:0000313" key="9">
    <source>
        <dbReference type="EMBL" id="PKQ44212.1"/>
    </source>
</evidence>
<organism evidence="9 10">
    <name type="scientific">Confluentibacter flavum</name>
    <dbReference type="NCBI Taxonomy" id="1909700"/>
    <lineage>
        <taxon>Bacteria</taxon>
        <taxon>Pseudomonadati</taxon>
        <taxon>Bacteroidota</taxon>
        <taxon>Flavobacteriia</taxon>
        <taxon>Flavobacteriales</taxon>
        <taxon>Flavobacteriaceae</taxon>
        <taxon>Confluentibacter</taxon>
    </lineage>
</organism>
<keyword evidence="3" id="KW-0489">Methyltransferase</keyword>
<dbReference type="GO" id="GO:0032259">
    <property type="term" value="P:methylation"/>
    <property type="evidence" value="ECO:0007669"/>
    <property type="project" value="UniProtKB-KW"/>
</dbReference>
<dbReference type="Pfam" id="PF07669">
    <property type="entry name" value="Eco57I"/>
    <property type="match status" value="1"/>
</dbReference>
<dbReference type="RefSeq" id="WP_106660497.1">
    <property type="nucleotide sequence ID" value="NZ_PJEO01000051.1"/>
</dbReference>
<evidence type="ECO:0000256" key="5">
    <source>
        <dbReference type="ARBA" id="ARBA00022691"/>
    </source>
</evidence>
<dbReference type="AlphaFoldDB" id="A0A2N3HH51"/>
<evidence type="ECO:0000256" key="4">
    <source>
        <dbReference type="ARBA" id="ARBA00022679"/>
    </source>
</evidence>
<dbReference type="InterPro" id="IPR050953">
    <property type="entry name" value="N4_N6_ade-DNA_methylase"/>
</dbReference>
<feature type="domain" description="Type II methyltransferase M.Eco57I C-terminal" evidence="8">
    <location>
        <begin position="251"/>
        <end position="505"/>
    </location>
</feature>
<dbReference type="GO" id="GO:0009007">
    <property type="term" value="F:site-specific DNA-methyltransferase (adenine-specific) activity"/>
    <property type="evidence" value="ECO:0007669"/>
    <property type="project" value="UniProtKB-EC"/>
</dbReference>
<keyword evidence="5" id="KW-0949">S-adenosyl-L-methionine</keyword>
<comment type="similarity">
    <text evidence="1">Belongs to the N(4)/N(6)-methyltransferase family.</text>
</comment>
<evidence type="ECO:0000259" key="8">
    <source>
        <dbReference type="Pfam" id="PF22837"/>
    </source>
</evidence>
<dbReference type="OrthoDB" id="32195at2"/>
<dbReference type="InterPro" id="IPR011639">
    <property type="entry name" value="MethylTrfase_TaqI-like_dom"/>
</dbReference>
<dbReference type="PANTHER" id="PTHR33841:SF5">
    <property type="entry name" value="DNA METHYLASE (MODIFICATION METHYLASE) (METHYLTRANSFERASE)-RELATED"/>
    <property type="match status" value="1"/>
</dbReference>
<dbReference type="GO" id="GO:0006304">
    <property type="term" value="P:DNA modification"/>
    <property type="evidence" value="ECO:0007669"/>
    <property type="project" value="InterPro"/>
</dbReference>
<keyword evidence="9" id="KW-0378">Hydrolase</keyword>
<accession>A0A2N3HH51</accession>
<evidence type="ECO:0000313" key="10">
    <source>
        <dbReference type="Proteomes" id="UP000233435"/>
    </source>
</evidence>
<comment type="catalytic activity">
    <reaction evidence="6">
        <text>a 2'-deoxyadenosine in DNA + S-adenosyl-L-methionine = an N(6)-methyl-2'-deoxyadenosine in DNA + S-adenosyl-L-homocysteine + H(+)</text>
        <dbReference type="Rhea" id="RHEA:15197"/>
        <dbReference type="Rhea" id="RHEA-COMP:12418"/>
        <dbReference type="Rhea" id="RHEA-COMP:12419"/>
        <dbReference type="ChEBI" id="CHEBI:15378"/>
        <dbReference type="ChEBI" id="CHEBI:57856"/>
        <dbReference type="ChEBI" id="CHEBI:59789"/>
        <dbReference type="ChEBI" id="CHEBI:90615"/>
        <dbReference type="ChEBI" id="CHEBI:90616"/>
        <dbReference type="EC" id="2.1.1.72"/>
    </reaction>
</comment>
<dbReference type="PROSITE" id="PS00092">
    <property type="entry name" value="N6_MTASE"/>
    <property type="match status" value="1"/>
</dbReference>
<dbReference type="GO" id="GO:0004519">
    <property type="term" value="F:endonuclease activity"/>
    <property type="evidence" value="ECO:0007669"/>
    <property type="project" value="UniProtKB-KW"/>
</dbReference>
<protein>
    <recommendedName>
        <fullName evidence="2">site-specific DNA-methyltransferase (adenine-specific)</fullName>
        <ecNumber evidence="2">2.1.1.72</ecNumber>
    </recommendedName>
</protein>
<name>A0A2N3HH51_9FLAO</name>
<evidence type="ECO:0000256" key="3">
    <source>
        <dbReference type="ARBA" id="ARBA00022603"/>
    </source>
</evidence>
<dbReference type="InterPro" id="IPR002052">
    <property type="entry name" value="DNA_methylase_N6_adenine_CS"/>
</dbReference>
<sequence>MQLIKEASHDKLRGGFYTPKAIADFILKWAFNGNKTLDILEPSCGDGIFLKAIRKGNYEYNSVTGVELDKIEALKSENVNLPNTRIINDDFHNYCINTNEKFDLIIGNPPYIRYQYFNKEQQGFAAEIFERADLKYSKLTNAWVSFVVGSSLLLKDEGKIGFVLPAEILQVSYAKPLRNFLAHFYHKINIVSFEKLVFPDIQQEVVLLLCEKNKTKTHLIEHLELKDASYLKKLDISKLKSPKKKIDFKSNKWTFYFLEQEEIDFLERLQESKLIPKLEKYAKVEVGITTGSNPFFTVPSSTVQEYELQKYSKPLVGRSVQVPSVIFTTKDWEINKIKEARTHLLAFPKKSELNGSDGARKYIAEGENQKIHKGYKCGIRDEWQIIPSLRVSEALFIRRNNQYPKLIINEAGAYTTDTMHRVTVKPNVDIQSLTASYYNSLSLAYTEICGRSHGGGVLELMPNEVEEILLPYHSTNALLLPFIDEMIRAKKDISEILEITNKQILKKNFGLSDNDIQLANGIWKKLSQRRLNRGK</sequence>
<dbReference type="PRINTS" id="PR00507">
    <property type="entry name" value="N12N6MTFRASE"/>
</dbReference>
<dbReference type="InterPro" id="IPR054520">
    <property type="entry name" value="M_Eco57I_C"/>
</dbReference>
<dbReference type="InterPro" id="IPR029063">
    <property type="entry name" value="SAM-dependent_MTases_sf"/>
</dbReference>
<dbReference type="Gene3D" id="3.40.50.150">
    <property type="entry name" value="Vaccinia Virus protein VP39"/>
    <property type="match status" value="1"/>
</dbReference>
<evidence type="ECO:0000256" key="2">
    <source>
        <dbReference type="ARBA" id="ARBA00011900"/>
    </source>
</evidence>
<dbReference type="GO" id="GO:0003676">
    <property type="term" value="F:nucleic acid binding"/>
    <property type="evidence" value="ECO:0007669"/>
    <property type="project" value="InterPro"/>
</dbReference>
<dbReference type="SUPFAM" id="SSF53335">
    <property type="entry name" value="S-adenosyl-L-methionine-dependent methyltransferases"/>
    <property type="match status" value="1"/>
</dbReference>